<sequence length="42" mass="5087">MVLLFYFFKINSISLHPFPPIFIVYEYAKLLQLRINYCICSK</sequence>
<evidence type="ECO:0000313" key="2">
    <source>
        <dbReference type="WBParaSite" id="Hba_11927"/>
    </source>
</evidence>
<protein>
    <submittedName>
        <fullName evidence="2">Uncharacterized protein</fullName>
    </submittedName>
</protein>
<proteinExistence type="predicted"/>
<keyword evidence="1" id="KW-1185">Reference proteome</keyword>
<accession>A0A1I7X2V3</accession>
<name>A0A1I7X2V3_HETBA</name>
<organism evidence="1 2">
    <name type="scientific">Heterorhabditis bacteriophora</name>
    <name type="common">Entomopathogenic nematode worm</name>
    <dbReference type="NCBI Taxonomy" id="37862"/>
    <lineage>
        <taxon>Eukaryota</taxon>
        <taxon>Metazoa</taxon>
        <taxon>Ecdysozoa</taxon>
        <taxon>Nematoda</taxon>
        <taxon>Chromadorea</taxon>
        <taxon>Rhabditida</taxon>
        <taxon>Rhabditina</taxon>
        <taxon>Rhabditomorpha</taxon>
        <taxon>Strongyloidea</taxon>
        <taxon>Heterorhabditidae</taxon>
        <taxon>Heterorhabditis</taxon>
    </lineage>
</organism>
<dbReference type="WBParaSite" id="Hba_11927">
    <property type="protein sequence ID" value="Hba_11927"/>
    <property type="gene ID" value="Hba_11927"/>
</dbReference>
<dbReference type="AlphaFoldDB" id="A0A1I7X2V3"/>
<dbReference type="Proteomes" id="UP000095283">
    <property type="component" value="Unplaced"/>
</dbReference>
<reference evidence="2" key="1">
    <citation type="submission" date="2016-11" db="UniProtKB">
        <authorList>
            <consortium name="WormBaseParasite"/>
        </authorList>
    </citation>
    <scope>IDENTIFICATION</scope>
</reference>
<evidence type="ECO:0000313" key="1">
    <source>
        <dbReference type="Proteomes" id="UP000095283"/>
    </source>
</evidence>